<dbReference type="GO" id="GO:0003700">
    <property type="term" value="F:DNA-binding transcription factor activity"/>
    <property type="evidence" value="ECO:0007669"/>
    <property type="project" value="InterPro"/>
</dbReference>
<accession>E1R6T0</accession>
<dbReference type="PRINTS" id="PR00035">
    <property type="entry name" value="HTHGNTR"/>
</dbReference>
<sequence length="383" mass="43463">MTNKVERMQFKYQYIYDKLRNLLENGRYHAGDRLPTEVELASRFNVSRPTVTRALNALQEEGIIVRKTGSGSFVNNLHSYKNKFNNRIFGLLVPGLGKGEIFEPICTQIAANAEKNQCSLLWSGSEIRTTEAAKSLVDVTQRYIAHHIAGVFFEPLELSPSFDQINRKIISMFQDAGIPIVLIDSDYLPFPERSNLDLVGIDNFRAAYMATRHYLRHGEKRIDFLARPYSAYTISIRLRGYRTALIDYGIIPQAEWIHLVNPEELEYITSRFDHPEAPPFNMICANDETASALLGACESVGISVPEHLRIVGFDDVHYAQMLRVPLTTIHQSVQQIGNLALETLLWRIEHPDAPARTINAETRMIIRESCGMTGKAEISPFYS</sequence>
<dbReference type="SUPFAM" id="SSF46785">
    <property type="entry name" value="Winged helix' DNA-binding domain"/>
    <property type="match status" value="1"/>
</dbReference>
<evidence type="ECO:0000259" key="5">
    <source>
        <dbReference type="PROSITE" id="PS50949"/>
    </source>
</evidence>
<dbReference type="InterPro" id="IPR028082">
    <property type="entry name" value="Peripla_BP_I"/>
</dbReference>
<dbReference type="Gene3D" id="1.10.10.10">
    <property type="entry name" value="Winged helix-like DNA-binding domain superfamily/Winged helix DNA-binding domain"/>
    <property type="match status" value="1"/>
</dbReference>
<dbReference type="CDD" id="cd06267">
    <property type="entry name" value="PBP1_LacI_sugar_binding-like"/>
    <property type="match status" value="1"/>
</dbReference>
<evidence type="ECO:0000256" key="3">
    <source>
        <dbReference type="ARBA" id="ARBA00023125"/>
    </source>
</evidence>
<dbReference type="InterPro" id="IPR036388">
    <property type="entry name" value="WH-like_DNA-bd_sf"/>
</dbReference>
<dbReference type="SUPFAM" id="SSF53822">
    <property type="entry name" value="Periplasmic binding protein-like I"/>
    <property type="match status" value="1"/>
</dbReference>
<reference evidence="6 7" key="1">
    <citation type="journal article" date="2010" name="Stand. Genomic Sci.">
        <title>Complete genome sequence of Spirochaeta smaragdinae type strain (SEBR 4228).</title>
        <authorList>
            <person name="Mavromatis K."/>
            <person name="Yasawong M."/>
            <person name="Chertkov O."/>
            <person name="Lapidus A."/>
            <person name="Lucas S."/>
            <person name="Nolan M."/>
            <person name="Del Rio T.G."/>
            <person name="Tice H."/>
            <person name="Cheng J.F."/>
            <person name="Pitluck S."/>
            <person name="Liolios K."/>
            <person name="Ivanova N."/>
            <person name="Tapia R."/>
            <person name="Han C."/>
            <person name="Bruce D."/>
            <person name="Goodwin L."/>
            <person name="Pati A."/>
            <person name="Chen A."/>
            <person name="Palaniappan K."/>
            <person name="Land M."/>
            <person name="Hauser L."/>
            <person name="Chang Y.J."/>
            <person name="Jeffries C.D."/>
            <person name="Detter J.C."/>
            <person name="Rohde M."/>
            <person name="Brambilla E."/>
            <person name="Spring S."/>
            <person name="Goker M."/>
            <person name="Sikorski J."/>
            <person name="Woyke T."/>
            <person name="Bristow J."/>
            <person name="Eisen J.A."/>
            <person name="Markowitz V."/>
            <person name="Hugenholtz P."/>
            <person name="Klenk H.P."/>
            <person name="Kyrpides N.C."/>
        </authorList>
    </citation>
    <scope>NUCLEOTIDE SEQUENCE [LARGE SCALE GENOMIC DNA]</scope>
    <source>
        <strain evidence="7">DSM 11293 / JCM 15392 / SEBR 4228</strain>
    </source>
</reference>
<dbReference type="eggNOG" id="COG1609">
    <property type="taxonomic scope" value="Bacteria"/>
</dbReference>
<dbReference type="HOGENOM" id="CLU_037628_15_0_12"/>
<gene>
    <name evidence="6" type="ordered locus">Spirs_0052</name>
</gene>
<keyword evidence="1" id="KW-0678">Repressor</keyword>
<dbReference type="InterPro" id="IPR036390">
    <property type="entry name" value="WH_DNA-bd_sf"/>
</dbReference>
<organism evidence="6 7">
    <name type="scientific">Sediminispirochaeta smaragdinae (strain DSM 11293 / JCM 15392 / SEBR 4228)</name>
    <name type="common">Spirochaeta smaragdinae</name>
    <dbReference type="NCBI Taxonomy" id="573413"/>
    <lineage>
        <taxon>Bacteria</taxon>
        <taxon>Pseudomonadati</taxon>
        <taxon>Spirochaetota</taxon>
        <taxon>Spirochaetia</taxon>
        <taxon>Spirochaetales</taxon>
        <taxon>Spirochaetaceae</taxon>
        <taxon>Sediminispirochaeta</taxon>
    </lineage>
</organism>
<protein>
    <submittedName>
        <fullName evidence="6">Transcriptional regulator, GntR family with LacI sensor</fullName>
    </submittedName>
</protein>
<feature type="domain" description="HTH gntR-type" evidence="5">
    <location>
        <begin position="9"/>
        <end position="77"/>
    </location>
</feature>
<evidence type="ECO:0000313" key="7">
    <source>
        <dbReference type="Proteomes" id="UP000002318"/>
    </source>
</evidence>
<evidence type="ECO:0000256" key="2">
    <source>
        <dbReference type="ARBA" id="ARBA00023015"/>
    </source>
</evidence>
<evidence type="ECO:0000256" key="1">
    <source>
        <dbReference type="ARBA" id="ARBA00022491"/>
    </source>
</evidence>
<dbReference type="RefSeq" id="WP_013252676.1">
    <property type="nucleotide sequence ID" value="NC_014364.1"/>
</dbReference>
<dbReference type="Proteomes" id="UP000002318">
    <property type="component" value="Chromosome"/>
</dbReference>
<dbReference type="Pfam" id="PF00392">
    <property type="entry name" value="GntR"/>
    <property type="match status" value="1"/>
</dbReference>
<dbReference type="AlphaFoldDB" id="E1R6T0"/>
<dbReference type="Pfam" id="PF13377">
    <property type="entry name" value="Peripla_BP_3"/>
    <property type="match status" value="1"/>
</dbReference>
<keyword evidence="7" id="KW-1185">Reference proteome</keyword>
<dbReference type="InterPro" id="IPR046335">
    <property type="entry name" value="LacI/GalR-like_sensor"/>
</dbReference>
<dbReference type="PROSITE" id="PS50949">
    <property type="entry name" value="HTH_GNTR"/>
    <property type="match status" value="1"/>
</dbReference>
<dbReference type="CDD" id="cd07377">
    <property type="entry name" value="WHTH_GntR"/>
    <property type="match status" value="1"/>
</dbReference>
<evidence type="ECO:0000313" key="6">
    <source>
        <dbReference type="EMBL" id="ADK79212.1"/>
    </source>
</evidence>
<dbReference type="STRING" id="573413.Spirs_0052"/>
<dbReference type="PANTHER" id="PTHR30146:SF148">
    <property type="entry name" value="HTH-TYPE TRANSCRIPTIONAL REPRESSOR PURR-RELATED"/>
    <property type="match status" value="1"/>
</dbReference>
<dbReference type="KEGG" id="ssm:Spirs_0052"/>
<dbReference type="PANTHER" id="PTHR30146">
    <property type="entry name" value="LACI-RELATED TRANSCRIPTIONAL REPRESSOR"/>
    <property type="match status" value="1"/>
</dbReference>
<dbReference type="EMBL" id="CP002116">
    <property type="protein sequence ID" value="ADK79212.1"/>
    <property type="molecule type" value="Genomic_DNA"/>
</dbReference>
<dbReference type="Gene3D" id="3.40.50.2300">
    <property type="match status" value="2"/>
</dbReference>
<keyword evidence="4" id="KW-0804">Transcription</keyword>
<keyword evidence="3" id="KW-0238">DNA-binding</keyword>
<dbReference type="SMART" id="SM00345">
    <property type="entry name" value="HTH_GNTR"/>
    <property type="match status" value="1"/>
</dbReference>
<keyword evidence="2" id="KW-0805">Transcription regulation</keyword>
<dbReference type="InterPro" id="IPR000524">
    <property type="entry name" value="Tscrpt_reg_HTH_GntR"/>
</dbReference>
<dbReference type="GO" id="GO:0000976">
    <property type="term" value="F:transcription cis-regulatory region binding"/>
    <property type="evidence" value="ECO:0007669"/>
    <property type="project" value="TreeGrafter"/>
</dbReference>
<evidence type="ECO:0000256" key="4">
    <source>
        <dbReference type="ARBA" id="ARBA00023163"/>
    </source>
</evidence>
<proteinExistence type="predicted"/>
<name>E1R6T0_SEDSS</name>